<protein>
    <submittedName>
        <fullName evidence="2">Uncharacterized protein</fullName>
    </submittedName>
</protein>
<reference evidence="2 3" key="1">
    <citation type="journal article" date="2021" name="BMC Biol.">
        <title>Horizontally acquired antibacterial genes associated with adaptive radiation of ladybird beetles.</title>
        <authorList>
            <person name="Li H.S."/>
            <person name="Tang X.F."/>
            <person name="Huang Y.H."/>
            <person name="Xu Z.Y."/>
            <person name="Chen M.L."/>
            <person name="Du X.Y."/>
            <person name="Qiu B.Y."/>
            <person name="Chen P.T."/>
            <person name="Zhang W."/>
            <person name="Slipinski A."/>
            <person name="Escalona H.E."/>
            <person name="Waterhouse R.M."/>
            <person name="Zwick A."/>
            <person name="Pang H."/>
        </authorList>
    </citation>
    <scope>NUCLEOTIDE SEQUENCE [LARGE SCALE GENOMIC DNA]</scope>
    <source>
        <strain evidence="2">SYSU2018</strain>
    </source>
</reference>
<proteinExistence type="predicted"/>
<sequence>MGIRVNSKAKVQEVSKKHKMKTETYVEKKDSCVAAQQTPIKYNVIGKIESLKIQQLSGKHKRRNKKQNVVEQKSTKEKIIEKKKNKAINKSKKKLKNLLKESGKSKMPSKLVNFCRICKIIHYLTNIMFNIKRIIKNFHTVEKIKPTRKIKYS</sequence>
<gene>
    <name evidence="2" type="ORF">HHI36_005510</name>
</gene>
<name>A0ABD2NUU5_9CUCU</name>
<comment type="caution">
    <text evidence="2">The sequence shown here is derived from an EMBL/GenBank/DDBJ whole genome shotgun (WGS) entry which is preliminary data.</text>
</comment>
<evidence type="ECO:0000256" key="1">
    <source>
        <dbReference type="SAM" id="MobiDB-lite"/>
    </source>
</evidence>
<evidence type="ECO:0000313" key="2">
    <source>
        <dbReference type="EMBL" id="KAL3282323.1"/>
    </source>
</evidence>
<evidence type="ECO:0000313" key="3">
    <source>
        <dbReference type="Proteomes" id="UP001516400"/>
    </source>
</evidence>
<dbReference type="AlphaFoldDB" id="A0ABD2NUU5"/>
<dbReference type="EMBL" id="JABFTP020000144">
    <property type="protein sequence ID" value="KAL3282323.1"/>
    <property type="molecule type" value="Genomic_DNA"/>
</dbReference>
<accession>A0ABD2NUU5</accession>
<dbReference type="Proteomes" id="UP001516400">
    <property type="component" value="Unassembled WGS sequence"/>
</dbReference>
<feature type="region of interest" description="Disordered" evidence="1">
    <location>
        <begin position="56"/>
        <end position="76"/>
    </location>
</feature>
<keyword evidence="3" id="KW-1185">Reference proteome</keyword>
<organism evidence="2 3">
    <name type="scientific">Cryptolaemus montrouzieri</name>
    <dbReference type="NCBI Taxonomy" id="559131"/>
    <lineage>
        <taxon>Eukaryota</taxon>
        <taxon>Metazoa</taxon>
        <taxon>Ecdysozoa</taxon>
        <taxon>Arthropoda</taxon>
        <taxon>Hexapoda</taxon>
        <taxon>Insecta</taxon>
        <taxon>Pterygota</taxon>
        <taxon>Neoptera</taxon>
        <taxon>Endopterygota</taxon>
        <taxon>Coleoptera</taxon>
        <taxon>Polyphaga</taxon>
        <taxon>Cucujiformia</taxon>
        <taxon>Coccinelloidea</taxon>
        <taxon>Coccinellidae</taxon>
        <taxon>Scymninae</taxon>
        <taxon>Scymnini</taxon>
        <taxon>Cryptolaemus</taxon>
    </lineage>
</organism>